<dbReference type="Proteomes" id="UP001235939">
    <property type="component" value="Chromosome 08"/>
</dbReference>
<organism evidence="1 2">
    <name type="scientific">Cordylochernes scorpioides</name>
    <dbReference type="NCBI Taxonomy" id="51811"/>
    <lineage>
        <taxon>Eukaryota</taxon>
        <taxon>Metazoa</taxon>
        <taxon>Ecdysozoa</taxon>
        <taxon>Arthropoda</taxon>
        <taxon>Chelicerata</taxon>
        <taxon>Arachnida</taxon>
        <taxon>Pseudoscorpiones</taxon>
        <taxon>Cheliferoidea</taxon>
        <taxon>Chernetidae</taxon>
        <taxon>Cordylochernes</taxon>
    </lineage>
</organism>
<dbReference type="PANTHER" id="PTHR45872:SF2">
    <property type="entry name" value="RHO GUANINE NUCLEOTIDE EXCHANGE FACTOR 2, ISOFORM D"/>
    <property type="match status" value="1"/>
</dbReference>
<protein>
    <submittedName>
        <fullName evidence="1">ARHGEF12</fullName>
    </submittedName>
</protein>
<name>A0ABY6KUQ4_9ARAC</name>
<evidence type="ECO:0000313" key="2">
    <source>
        <dbReference type="Proteomes" id="UP001235939"/>
    </source>
</evidence>
<gene>
    <name evidence="1" type="ORF">LAZ67_8003935</name>
</gene>
<dbReference type="PANTHER" id="PTHR45872">
    <property type="entry name" value="RHO GUANINE NUCLEOTIDE EXCHANGE FACTOR 2, ISOFORM D"/>
    <property type="match status" value="1"/>
</dbReference>
<proteinExistence type="predicted"/>
<accession>A0ABY6KUQ4</accession>
<reference evidence="1 2" key="1">
    <citation type="submission" date="2022-01" db="EMBL/GenBank/DDBJ databases">
        <title>A chromosomal length assembly of Cordylochernes scorpioides.</title>
        <authorList>
            <person name="Zeh D."/>
            <person name="Zeh J."/>
        </authorList>
    </citation>
    <scope>NUCLEOTIDE SEQUENCE [LARGE SCALE GENOMIC DNA]</scope>
    <source>
        <strain evidence="1">IN4F17</strain>
        <tissue evidence="1">Whole Body</tissue>
    </source>
</reference>
<keyword evidence="2" id="KW-1185">Reference proteome</keyword>
<sequence length="132" mass="15123">MSVIPPLPPVCVGYKLSQGPTRWWCVQFDGEYGTKLQMAAAQFCRHHSIALDTLKSRQKKDVRLAQFLAVSREGFTTAARTYRHPFYSLLSLNCLSGFSPICTEELHQFKSTLIRYNLDYRLETQGNMTKSK</sequence>
<dbReference type="EMBL" id="CP092870">
    <property type="protein sequence ID" value="UYV71627.1"/>
    <property type="molecule type" value="Genomic_DNA"/>
</dbReference>
<evidence type="ECO:0000313" key="1">
    <source>
        <dbReference type="EMBL" id="UYV71627.1"/>
    </source>
</evidence>